<dbReference type="GO" id="GO:0016020">
    <property type="term" value="C:membrane"/>
    <property type="evidence" value="ECO:0007669"/>
    <property type="project" value="UniProtKB-SubCell"/>
</dbReference>
<dbReference type="OrthoDB" id="6133115at2759"/>
<dbReference type="GO" id="GO:0005351">
    <property type="term" value="F:carbohydrate:proton symporter activity"/>
    <property type="evidence" value="ECO:0007669"/>
    <property type="project" value="TreeGrafter"/>
</dbReference>
<reference evidence="6" key="1">
    <citation type="submission" date="2020-01" db="EMBL/GenBank/DDBJ databases">
        <title>Identification and distribution of gene clusters putatively required for synthesis of sphingolipid metabolism inhibitors in phylogenetically diverse species of the filamentous fungus Fusarium.</title>
        <authorList>
            <person name="Kim H.-S."/>
            <person name="Busman M."/>
            <person name="Brown D.W."/>
            <person name="Divon H."/>
            <person name="Uhlig S."/>
            <person name="Proctor R.H."/>
        </authorList>
    </citation>
    <scope>NUCLEOTIDE SEQUENCE</scope>
    <source>
        <strain evidence="6">NRRL 53441</strain>
    </source>
</reference>
<dbReference type="EMBL" id="JAADJG010001212">
    <property type="protein sequence ID" value="KAF4421184.1"/>
    <property type="molecule type" value="Genomic_DNA"/>
</dbReference>
<feature type="transmembrane region" description="Helical" evidence="5">
    <location>
        <begin position="54"/>
        <end position="77"/>
    </location>
</feature>
<evidence type="ECO:0000256" key="4">
    <source>
        <dbReference type="ARBA" id="ARBA00023136"/>
    </source>
</evidence>
<feature type="transmembrane region" description="Helical" evidence="5">
    <location>
        <begin position="83"/>
        <end position="103"/>
    </location>
</feature>
<dbReference type="PANTHER" id="PTHR48022">
    <property type="entry name" value="PLASTIDIC GLUCOSE TRANSPORTER 4"/>
    <property type="match status" value="1"/>
</dbReference>
<dbReference type="Pfam" id="PF00083">
    <property type="entry name" value="Sugar_tr"/>
    <property type="match status" value="1"/>
</dbReference>
<keyword evidence="3 5" id="KW-1133">Transmembrane helix</keyword>
<gene>
    <name evidence="6" type="ORF">F53441_14365</name>
</gene>
<evidence type="ECO:0000256" key="5">
    <source>
        <dbReference type="SAM" id="Phobius"/>
    </source>
</evidence>
<dbReference type="AlphaFoldDB" id="A0A8H4NGB5"/>
<dbReference type="Gene3D" id="1.20.1250.20">
    <property type="entry name" value="MFS general substrate transporter like domains"/>
    <property type="match status" value="1"/>
</dbReference>
<name>A0A8H4NGB5_9HYPO</name>
<evidence type="ECO:0000313" key="6">
    <source>
        <dbReference type="EMBL" id="KAF4421184.1"/>
    </source>
</evidence>
<dbReference type="SUPFAM" id="SSF103473">
    <property type="entry name" value="MFS general substrate transporter"/>
    <property type="match status" value="1"/>
</dbReference>
<keyword evidence="2 5" id="KW-0812">Transmembrane</keyword>
<comment type="subcellular location">
    <subcellularLocation>
        <location evidence="1">Membrane</location>
        <topology evidence="1">Multi-pass membrane protein</topology>
    </subcellularLocation>
</comment>
<evidence type="ECO:0000256" key="1">
    <source>
        <dbReference type="ARBA" id="ARBA00004141"/>
    </source>
</evidence>
<dbReference type="PANTHER" id="PTHR48022:SF24">
    <property type="entry name" value="HEXOSE TRANSPORTER PROTEIN (AFU_ORTHOLOGUE AFUA_8G04480)"/>
    <property type="match status" value="1"/>
</dbReference>
<keyword evidence="4 5" id="KW-0472">Membrane</keyword>
<organism evidence="6 7">
    <name type="scientific">Fusarium austroafricanum</name>
    <dbReference type="NCBI Taxonomy" id="2364996"/>
    <lineage>
        <taxon>Eukaryota</taxon>
        <taxon>Fungi</taxon>
        <taxon>Dikarya</taxon>
        <taxon>Ascomycota</taxon>
        <taxon>Pezizomycotina</taxon>
        <taxon>Sordariomycetes</taxon>
        <taxon>Hypocreomycetidae</taxon>
        <taxon>Hypocreales</taxon>
        <taxon>Nectriaceae</taxon>
        <taxon>Fusarium</taxon>
        <taxon>Fusarium concolor species complex</taxon>
    </lineage>
</organism>
<feature type="transmembrane region" description="Helical" evidence="5">
    <location>
        <begin position="22"/>
        <end position="42"/>
    </location>
</feature>
<feature type="transmembrane region" description="Helical" evidence="5">
    <location>
        <begin position="115"/>
        <end position="134"/>
    </location>
</feature>
<dbReference type="InterPro" id="IPR036259">
    <property type="entry name" value="MFS_trans_sf"/>
</dbReference>
<keyword evidence="6" id="KW-0762">Sugar transport</keyword>
<keyword evidence="7" id="KW-1185">Reference proteome</keyword>
<evidence type="ECO:0000313" key="7">
    <source>
        <dbReference type="Proteomes" id="UP000605986"/>
    </source>
</evidence>
<dbReference type="InterPro" id="IPR050360">
    <property type="entry name" value="MFS_Sugar_Transporters"/>
</dbReference>
<comment type="caution">
    <text evidence="6">The sequence shown here is derived from an EMBL/GenBank/DDBJ whole genome shotgun (WGS) entry which is preliminary data.</text>
</comment>
<dbReference type="InterPro" id="IPR005828">
    <property type="entry name" value="MFS_sugar_transport-like"/>
</dbReference>
<sequence length="299" mass="33693">MAEVESAIELEKLQNTNSYLDFLAATQWAGNGLVSSYLIIVLRSIGINDPEEQNLINGGLTIFCYGIAIIGATTVLRFGWRKILLFGFAGMAASYLIWTILSSINQQREFKDSSLGYGMAAMILVFQLFYNISINPVLPTYILEIMPFTLCAKWYTIEQIFTYGAGLFNGFVNPVAMEALEWKYYIVWVAMLTLIYFLFLETAGRTLEEVSQIFDGIDLMTVLTLVSVPREKRLSWRSLPEIASLCKCWVRSRNTSLARHGLQGASVCRGLTIRMSFERQTKPRIKSYGLKKALMSALG</sequence>
<protein>
    <submittedName>
        <fullName evidence="6">Sugar transporter</fullName>
    </submittedName>
</protein>
<feature type="transmembrane region" description="Helical" evidence="5">
    <location>
        <begin position="184"/>
        <end position="204"/>
    </location>
</feature>
<evidence type="ECO:0000256" key="3">
    <source>
        <dbReference type="ARBA" id="ARBA00022989"/>
    </source>
</evidence>
<dbReference type="Proteomes" id="UP000605986">
    <property type="component" value="Unassembled WGS sequence"/>
</dbReference>
<accession>A0A8H4NGB5</accession>
<feature type="transmembrane region" description="Helical" evidence="5">
    <location>
        <begin position="154"/>
        <end position="172"/>
    </location>
</feature>
<evidence type="ECO:0000256" key="2">
    <source>
        <dbReference type="ARBA" id="ARBA00022692"/>
    </source>
</evidence>
<keyword evidence="6" id="KW-0813">Transport</keyword>
<proteinExistence type="predicted"/>